<accession>E1RG97</accession>
<keyword evidence="2" id="KW-0472">Membrane</keyword>
<evidence type="ECO:0000313" key="5">
    <source>
        <dbReference type="Proteomes" id="UP000006565"/>
    </source>
</evidence>
<feature type="transmembrane region" description="Helical" evidence="2">
    <location>
        <begin position="327"/>
        <end position="346"/>
    </location>
</feature>
<evidence type="ECO:0000256" key="2">
    <source>
        <dbReference type="SAM" id="Phobius"/>
    </source>
</evidence>
<keyword evidence="2" id="KW-0812">Transmembrane</keyword>
<evidence type="ECO:0000259" key="3">
    <source>
        <dbReference type="Pfam" id="PF12863"/>
    </source>
</evidence>
<keyword evidence="5" id="KW-1185">Reference proteome</keyword>
<feature type="domain" description="DUF3821" evidence="3">
    <location>
        <begin position="26"/>
        <end position="235"/>
    </location>
</feature>
<evidence type="ECO:0000313" key="4">
    <source>
        <dbReference type="EMBL" id="ADN37411.1"/>
    </source>
</evidence>
<protein>
    <recommendedName>
        <fullName evidence="3">DUF3821 domain-containing protein</fullName>
    </recommendedName>
</protein>
<evidence type="ECO:0000256" key="1">
    <source>
        <dbReference type="SAM" id="MobiDB-lite"/>
    </source>
</evidence>
<gene>
    <name evidence="4" type="ordered locus">Mpet_2668</name>
</gene>
<dbReference type="InterPro" id="IPR024277">
    <property type="entry name" value="DUF3821"/>
</dbReference>
<sequence precursor="true">MLIFVIVSSLAMVSPAAAVLTNIHEGDSVFLGEQGLVLASDVFYSSGGVSDDQLAYYGGGNPATGTPDYVLTPSKNSFYVDPSVFSSRLGLWYSYPNGSKNSYASISVLQPSLDLRLWAYRSGGESFDITNGKIVKGEALDFRIDSNLYPIFQRAGVTSGDDGIDVKVRNQVGATLTALINCNGASVSIVNVHPTTQQYFLPSGTLTCVWDTGNSQYNAGSYTVWAECNVNGMKDNLGSIEGETITPTLSSLKSTSTPTPTATTSTKTATPTATKTNTPTPTSTLVVTQVATTSASTPEETAVTPVQTEKTQATTATTTPTETQSPMSSVTLIISVVFAAIMIFMASKKE</sequence>
<keyword evidence="2" id="KW-1133">Transmembrane helix</keyword>
<dbReference type="EMBL" id="CP002117">
    <property type="protein sequence ID" value="ADN37411.1"/>
    <property type="molecule type" value="Genomic_DNA"/>
</dbReference>
<dbReference type="KEGG" id="mpi:Mpet_2668"/>
<dbReference type="OrthoDB" id="117766at2157"/>
<name>E1RG97_METP4</name>
<dbReference type="Proteomes" id="UP000006565">
    <property type="component" value="Chromosome"/>
</dbReference>
<dbReference type="eggNOG" id="arCOG08219">
    <property type="taxonomic scope" value="Archaea"/>
</dbReference>
<dbReference type="AlphaFoldDB" id="E1RG97"/>
<feature type="region of interest" description="Disordered" evidence="1">
    <location>
        <begin position="249"/>
        <end position="324"/>
    </location>
</feature>
<reference evidence="4 5" key="1">
    <citation type="journal article" date="2010" name="Stand. Genomic Sci.">
        <title>Complete genome sequence of Methanoplanus petrolearius type strain (SEBR 4847).</title>
        <authorList>
            <person name="Brambilla E."/>
            <person name="Djao O.D."/>
            <person name="Daligault H."/>
            <person name="Lapidus A."/>
            <person name="Lucas S."/>
            <person name="Hammon N."/>
            <person name="Nolan M."/>
            <person name="Tice H."/>
            <person name="Cheng J.F."/>
            <person name="Han C."/>
            <person name="Tapia R."/>
            <person name="Goodwin L."/>
            <person name="Pitluck S."/>
            <person name="Liolios K."/>
            <person name="Ivanova N."/>
            <person name="Mavromatis K."/>
            <person name="Mikhailova N."/>
            <person name="Pati A."/>
            <person name="Chen A."/>
            <person name="Palaniappan K."/>
            <person name="Land M."/>
            <person name="Hauser L."/>
            <person name="Chang Y.J."/>
            <person name="Jeffries C.D."/>
            <person name="Rohde M."/>
            <person name="Spring S."/>
            <person name="Sikorski J."/>
            <person name="Goker M."/>
            <person name="Woyke T."/>
            <person name="Bristow J."/>
            <person name="Eisen J.A."/>
            <person name="Markowitz V."/>
            <person name="Hugenholtz P."/>
            <person name="Kyrpides N.C."/>
            <person name="Klenk H.P."/>
        </authorList>
    </citation>
    <scope>NUCLEOTIDE SEQUENCE [LARGE SCALE GENOMIC DNA]</scope>
    <source>
        <strain evidence="5">DSM 11571 / OCM 486 / SEBR 4847</strain>
    </source>
</reference>
<proteinExistence type="predicted"/>
<dbReference type="HOGENOM" id="CLU_066579_0_0_2"/>
<dbReference type="STRING" id="679926.Mpet_2668"/>
<dbReference type="Pfam" id="PF12863">
    <property type="entry name" value="DUF3821"/>
    <property type="match status" value="1"/>
</dbReference>
<organism evidence="4 5">
    <name type="scientific">Methanolacinia petrolearia (strain DSM 11571 / OCM 486 / SEBR 4847)</name>
    <name type="common">Methanoplanus petrolearius</name>
    <dbReference type="NCBI Taxonomy" id="679926"/>
    <lineage>
        <taxon>Archaea</taxon>
        <taxon>Methanobacteriati</taxon>
        <taxon>Methanobacteriota</taxon>
        <taxon>Stenosarchaea group</taxon>
        <taxon>Methanomicrobia</taxon>
        <taxon>Methanomicrobiales</taxon>
        <taxon>Methanomicrobiaceae</taxon>
        <taxon>Methanolacinia</taxon>
    </lineage>
</organism>